<reference evidence="13" key="1">
    <citation type="submission" date="2018-06" db="EMBL/GenBank/DDBJ databases">
        <authorList>
            <person name="Zhirakovskaya E."/>
        </authorList>
    </citation>
    <scope>NUCLEOTIDE SEQUENCE</scope>
</reference>
<evidence type="ECO:0000256" key="7">
    <source>
        <dbReference type="ARBA" id="ARBA00022927"/>
    </source>
</evidence>
<keyword evidence="5" id="KW-0997">Cell inner membrane</keyword>
<keyword evidence="7" id="KW-0653">Protein transport</keyword>
<evidence type="ECO:0000256" key="6">
    <source>
        <dbReference type="ARBA" id="ARBA00022692"/>
    </source>
</evidence>
<protein>
    <recommendedName>
        <fullName evidence="12">TonB C-terminal domain-containing protein</fullName>
    </recommendedName>
</protein>
<evidence type="ECO:0000256" key="3">
    <source>
        <dbReference type="ARBA" id="ARBA00022448"/>
    </source>
</evidence>
<dbReference type="Gene3D" id="3.30.1150.10">
    <property type="match status" value="1"/>
</dbReference>
<comment type="similarity">
    <text evidence="2">Belongs to the TonB family.</text>
</comment>
<comment type="subcellular location">
    <subcellularLocation>
        <location evidence="1">Cell inner membrane</location>
        <topology evidence="1">Single-pass membrane protein</topology>
        <orientation evidence="1">Periplasmic side</orientation>
    </subcellularLocation>
</comment>
<dbReference type="GO" id="GO:0031992">
    <property type="term" value="F:energy transducer activity"/>
    <property type="evidence" value="ECO:0007669"/>
    <property type="project" value="TreeGrafter"/>
</dbReference>
<feature type="compositionally biased region" description="Basic and acidic residues" evidence="10">
    <location>
        <begin position="137"/>
        <end position="151"/>
    </location>
</feature>
<evidence type="ECO:0000259" key="12">
    <source>
        <dbReference type="PROSITE" id="PS52015"/>
    </source>
</evidence>
<evidence type="ECO:0000256" key="9">
    <source>
        <dbReference type="ARBA" id="ARBA00023136"/>
    </source>
</evidence>
<keyword evidence="3" id="KW-0813">Transport</keyword>
<evidence type="ECO:0000256" key="5">
    <source>
        <dbReference type="ARBA" id="ARBA00022519"/>
    </source>
</evidence>
<dbReference type="SUPFAM" id="SSF74653">
    <property type="entry name" value="TolA/TonB C-terminal domain"/>
    <property type="match status" value="1"/>
</dbReference>
<organism evidence="13">
    <name type="scientific">hydrothermal vent metagenome</name>
    <dbReference type="NCBI Taxonomy" id="652676"/>
    <lineage>
        <taxon>unclassified sequences</taxon>
        <taxon>metagenomes</taxon>
        <taxon>ecological metagenomes</taxon>
    </lineage>
</organism>
<dbReference type="InterPro" id="IPR051045">
    <property type="entry name" value="TonB-dependent_transducer"/>
</dbReference>
<keyword evidence="4" id="KW-1003">Cell membrane</keyword>
<dbReference type="PANTHER" id="PTHR33446:SF11">
    <property type="entry name" value="TONB3"/>
    <property type="match status" value="1"/>
</dbReference>
<dbReference type="EMBL" id="UOFD01000064">
    <property type="protein sequence ID" value="VAW53658.1"/>
    <property type="molecule type" value="Genomic_DNA"/>
</dbReference>
<evidence type="ECO:0000256" key="11">
    <source>
        <dbReference type="SAM" id="Phobius"/>
    </source>
</evidence>
<dbReference type="GO" id="GO:0098797">
    <property type="term" value="C:plasma membrane protein complex"/>
    <property type="evidence" value="ECO:0007669"/>
    <property type="project" value="TreeGrafter"/>
</dbReference>
<dbReference type="Pfam" id="PF03544">
    <property type="entry name" value="TonB_C"/>
    <property type="match status" value="1"/>
</dbReference>
<dbReference type="InterPro" id="IPR037682">
    <property type="entry name" value="TonB_C"/>
</dbReference>
<evidence type="ECO:0000256" key="2">
    <source>
        <dbReference type="ARBA" id="ARBA00006555"/>
    </source>
</evidence>
<sequence>MSKRRRIQTKVSDKDRFGMTFFLAAIFHGMIILGVTFSVSPPADSKTAPALDIILVQTQSPEESENADFLAQVSQKGGGNAEQKARPRELFSAPTLSNTPGITKQSSVQQEKKQKQNEQLALLTQSDAEYAINTEKNPSKAEDNSTTDKTDASQNTQMAKLAAEISNTIELQASIERTKYLNSSTKAFAPAKYMRQWIDRVERVGNLNYPDQARRKKLSGTLILDVVINADGELIKTDLRHSSGHQILDDAAKRIVKLAAPYPAFPKELRAETDVIHITRSWEFLNNSELRTR</sequence>
<dbReference type="InterPro" id="IPR006260">
    <property type="entry name" value="TonB/TolA_C"/>
</dbReference>
<keyword evidence="6 11" id="KW-0812">Transmembrane</keyword>
<evidence type="ECO:0000256" key="8">
    <source>
        <dbReference type="ARBA" id="ARBA00022989"/>
    </source>
</evidence>
<dbReference type="PANTHER" id="PTHR33446">
    <property type="entry name" value="PROTEIN TONB-RELATED"/>
    <property type="match status" value="1"/>
</dbReference>
<evidence type="ECO:0000256" key="1">
    <source>
        <dbReference type="ARBA" id="ARBA00004383"/>
    </source>
</evidence>
<dbReference type="GO" id="GO:0015031">
    <property type="term" value="P:protein transport"/>
    <property type="evidence" value="ECO:0007669"/>
    <property type="project" value="UniProtKB-KW"/>
</dbReference>
<evidence type="ECO:0000313" key="13">
    <source>
        <dbReference type="EMBL" id="VAW53658.1"/>
    </source>
</evidence>
<feature type="domain" description="TonB C-terminal" evidence="12">
    <location>
        <begin position="194"/>
        <end position="291"/>
    </location>
</feature>
<evidence type="ECO:0000256" key="4">
    <source>
        <dbReference type="ARBA" id="ARBA00022475"/>
    </source>
</evidence>
<feature type="region of interest" description="Disordered" evidence="10">
    <location>
        <begin position="64"/>
        <end position="118"/>
    </location>
</feature>
<feature type="region of interest" description="Disordered" evidence="10">
    <location>
        <begin position="134"/>
        <end position="155"/>
    </location>
</feature>
<dbReference type="NCBIfam" id="TIGR01352">
    <property type="entry name" value="tonB_Cterm"/>
    <property type="match status" value="1"/>
</dbReference>
<feature type="transmembrane region" description="Helical" evidence="11">
    <location>
        <begin position="21"/>
        <end position="39"/>
    </location>
</feature>
<keyword evidence="8 11" id="KW-1133">Transmembrane helix</keyword>
<feature type="compositionally biased region" description="Polar residues" evidence="10">
    <location>
        <begin position="94"/>
        <end position="103"/>
    </location>
</feature>
<gene>
    <name evidence="13" type="ORF">MNBD_GAMMA06-275</name>
</gene>
<name>A0A3B0WCE3_9ZZZZ</name>
<accession>A0A3B0WCE3</accession>
<keyword evidence="9 11" id="KW-0472">Membrane</keyword>
<dbReference type="AlphaFoldDB" id="A0A3B0WCE3"/>
<proteinExistence type="inferred from homology"/>
<dbReference type="GO" id="GO:0055085">
    <property type="term" value="P:transmembrane transport"/>
    <property type="evidence" value="ECO:0007669"/>
    <property type="project" value="InterPro"/>
</dbReference>
<dbReference type="PROSITE" id="PS52015">
    <property type="entry name" value="TONB_CTD"/>
    <property type="match status" value="1"/>
</dbReference>
<evidence type="ECO:0000256" key="10">
    <source>
        <dbReference type="SAM" id="MobiDB-lite"/>
    </source>
</evidence>